<dbReference type="OrthoDB" id="245563at2759"/>
<dbReference type="AlphaFoldDB" id="A0A835H6J1"/>
<dbReference type="PANTHER" id="PTHR46310:SF4">
    <property type="entry name" value="OUTER ENVELOPE PROTEIN 64, MITOCHONDRIAL"/>
    <property type="match status" value="1"/>
</dbReference>
<name>A0A835H6J1_9MAGN</name>
<dbReference type="Proteomes" id="UP000631114">
    <property type="component" value="Unassembled WGS sequence"/>
</dbReference>
<reference evidence="1 2" key="1">
    <citation type="submission" date="2020-10" db="EMBL/GenBank/DDBJ databases">
        <title>The Coptis chinensis genome and diversification of protoberbering-type alkaloids.</title>
        <authorList>
            <person name="Wang B."/>
            <person name="Shu S."/>
            <person name="Song C."/>
            <person name="Liu Y."/>
        </authorList>
    </citation>
    <scope>NUCLEOTIDE SEQUENCE [LARGE SCALE GENOMIC DNA]</scope>
    <source>
        <strain evidence="1">HL-2020</strain>
        <tissue evidence="1">Leaf</tissue>
    </source>
</reference>
<comment type="caution">
    <text evidence="1">The sequence shown here is derived from an EMBL/GenBank/DDBJ whole genome shotgun (WGS) entry which is preliminary data.</text>
</comment>
<dbReference type="EMBL" id="JADFTS010000008">
    <property type="protein sequence ID" value="KAF9592602.1"/>
    <property type="molecule type" value="Genomic_DNA"/>
</dbReference>
<gene>
    <name evidence="1" type="ORF">IFM89_016212</name>
</gene>
<sequence length="113" mass="12892">MFGFTFHRPELVIFQDGLHVDPSVFHHVGHVLLPASRVEVRRGKRLIFADDCFQFMKAPKQKSMHVVVKASEILSGYQPPQHMNIGQHIAKNVPSLKEFTGKQPIPCNKEHLL</sequence>
<proteinExistence type="predicted"/>
<protein>
    <submittedName>
        <fullName evidence="1">Uncharacterized protein</fullName>
    </submittedName>
</protein>
<evidence type="ECO:0000313" key="1">
    <source>
        <dbReference type="EMBL" id="KAF9592602.1"/>
    </source>
</evidence>
<evidence type="ECO:0000313" key="2">
    <source>
        <dbReference type="Proteomes" id="UP000631114"/>
    </source>
</evidence>
<dbReference type="PANTHER" id="PTHR46310">
    <property type="entry name" value="AMIDASE 1"/>
    <property type="match status" value="1"/>
</dbReference>
<organism evidence="1 2">
    <name type="scientific">Coptis chinensis</name>
    <dbReference type="NCBI Taxonomy" id="261450"/>
    <lineage>
        <taxon>Eukaryota</taxon>
        <taxon>Viridiplantae</taxon>
        <taxon>Streptophyta</taxon>
        <taxon>Embryophyta</taxon>
        <taxon>Tracheophyta</taxon>
        <taxon>Spermatophyta</taxon>
        <taxon>Magnoliopsida</taxon>
        <taxon>Ranunculales</taxon>
        <taxon>Ranunculaceae</taxon>
        <taxon>Coptidoideae</taxon>
        <taxon>Coptis</taxon>
    </lineage>
</organism>
<keyword evidence="2" id="KW-1185">Reference proteome</keyword>
<accession>A0A835H6J1</accession>